<accession>A0A317CLT1</accession>
<evidence type="ECO:0000313" key="3">
    <source>
        <dbReference type="Proteomes" id="UP000245506"/>
    </source>
</evidence>
<keyword evidence="3" id="KW-1185">Reference proteome</keyword>
<proteinExistence type="predicted"/>
<organism evidence="2 3">
    <name type="scientific">Leucothrix arctica</name>
    <dbReference type="NCBI Taxonomy" id="1481894"/>
    <lineage>
        <taxon>Bacteria</taxon>
        <taxon>Pseudomonadati</taxon>
        <taxon>Pseudomonadota</taxon>
        <taxon>Gammaproteobacteria</taxon>
        <taxon>Thiotrichales</taxon>
        <taxon>Thiotrichaceae</taxon>
        <taxon>Leucothrix</taxon>
    </lineage>
</organism>
<sequence>MNKFSRIIAGVAVAALVSGYNYFFSEESGSTQANSGKSSPNLESGKGPSLENQSALLSKIRSAKENTHSRFWMSAEGTVVKNLKDDLKGSQHQKFLIKLASDVTLLVAHNIDLAPRAPVSVGDKIKIRGRYEWNNRGGVLHWTHHDSKGKIEGGWIYADNKFYK</sequence>
<dbReference type="AlphaFoldDB" id="A0A317CLT1"/>
<dbReference type="Proteomes" id="UP000245506">
    <property type="component" value="Unassembled WGS sequence"/>
</dbReference>
<feature type="region of interest" description="Disordered" evidence="1">
    <location>
        <begin position="29"/>
        <end position="50"/>
    </location>
</feature>
<dbReference type="Pfam" id="PF11948">
    <property type="entry name" value="DUF3465"/>
    <property type="match status" value="1"/>
</dbReference>
<dbReference type="InterPro" id="IPR021856">
    <property type="entry name" value="DUF3465"/>
</dbReference>
<evidence type="ECO:0000313" key="2">
    <source>
        <dbReference type="EMBL" id="PWQ98403.1"/>
    </source>
</evidence>
<feature type="compositionally biased region" description="Polar residues" evidence="1">
    <location>
        <begin position="29"/>
        <end position="42"/>
    </location>
</feature>
<protein>
    <recommendedName>
        <fullName evidence="4">DUF3465 domain-containing protein</fullName>
    </recommendedName>
</protein>
<reference evidence="2 3" key="1">
    <citation type="submission" date="2018-05" db="EMBL/GenBank/DDBJ databases">
        <title>Leucothrix arctica sp. nov., isolated from Arctic seawater.</title>
        <authorList>
            <person name="Choi A."/>
            <person name="Baek K."/>
        </authorList>
    </citation>
    <scope>NUCLEOTIDE SEQUENCE [LARGE SCALE GENOMIC DNA]</scope>
    <source>
        <strain evidence="2 3">IMCC9719</strain>
    </source>
</reference>
<evidence type="ECO:0008006" key="4">
    <source>
        <dbReference type="Google" id="ProtNLM"/>
    </source>
</evidence>
<dbReference type="EMBL" id="QGKL01000012">
    <property type="protein sequence ID" value="PWQ98403.1"/>
    <property type="molecule type" value="Genomic_DNA"/>
</dbReference>
<evidence type="ECO:0000256" key="1">
    <source>
        <dbReference type="SAM" id="MobiDB-lite"/>
    </source>
</evidence>
<gene>
    <name evidence="2" type="ORF">DKT75_04570</name>
</gene>
<name>A0A317CLT1_9GAMM</name>
<comment type="caution">
    <text evidence="2">The sequence shown here is derived from an EMBL/GenBank/DDBJ whole genome shotgun (WGS) entry which is preliminary data.</text>
</comment>
<dbReference type="OrthoDB" id="195616at2"/>